<gene>
    <name evidence="1" type="ORF">D7024_09525</name>
</gene>
<keyword evidence="2" id="KW-1185">Reference proteome</keyword>
<dbReference type="RefSeq" id="WP_121451580.1">
    <property type="nucleotide sequence ID" value="NZ_RBWE01000001.1"/>
</dbReference>
<dbReference type="EMBL" id="RBWE01000001">
    <property type="protein sequence ID" value="RKO67166.1"/>
    <property type="molecule type" value="Genomic_DNA"/>
</dbReference>
<evidence type="ECO:0000313" key="2">
    <source>
        <dbReference type="Proteomes" id="UP000271256"/>
    </source>
</evidence>
<dbReference type="OrthoDB" id="1807410at2"/>
<comment type="caution">
    <text evidence="1">The sequence shown here is derived from an EMBL/GenBank/DDBJ whole genome shotgun (WGS) entry which is preliminary data.</text>
</comment>
<evidence type="ECO:0000313" key="1">
    <source>
        <dbReference type="EMBL" id="RKO67166.1"/>
    </source>
</evidence>
<protein>
    <submittedName>
        <fullName evidence="1">Uncharacterized protein</fullName>
    </submittedName>
</protein>
<proteinExistence type="predicted"/>
<organism evidence="1 2">
    <name type="scientific">Desulfofundulus salinus</name>
    <dbReference type="NCBI Taxonomy" id="2419843"/>
    <lineage>
        <taxon>Bacteria</taxon>
        <taxon>Bacillati</taxon>
        <taxon>Bacillota</taxon>
        <taxon>Clostridia</taxon>
        <taxon>Eubacteriales</taxon>
        <taxon>Peptococcaceae</taxon>
        <taxon>Desulfofundulus</taxon>
    </lineage>
</organism>
<name>A0A494WUV2_9FIRM</name>
<dbReference type="AlphaFoldDB" id="A0A494WUV2"/>
<accession>A0A494WUV2</accession>
<dbReference type="Proteomes" id="UP000271256">
    <property type="component" value="Unassembled WGS sequence"/>
</dbReference>
<reference evidence="1 2" key="1">
    <citation type="submission" date="2018-10" db="EMBL/GenBank/DDBJ databases">
        <authorList>
            <person name="Grouzdev D.S."/>
            <person name="Krutkina M.S."/>
            <person name="Tourova T.P."/>
            <person name="Nazina T.N."/>
        </authorList>
    </citation>
    <scope>NUCLEOTIDE SEQUENCE [LARGE SCALE GENOMIC DNA]</scope>
    <source>
        <strain evidence="1 2">435</strain>
    </source>
</reference>
<sequence length="113" mass="12444">MAEETTTSGGKTLQDIMSNELFASSRGDLVETLRFMEGHGTPLSEMQVQGVALLRYLQTRRGDKTYEPIIQTMTKMAKDITPPGVFVEVIEKMTLGGFVTGKINLRKAFGGDK</sequence>